<gene>
    <name evidence="12" type="ORF">COR51_10325</name>
</gene>
<evidence type="ECO:0000256" key="10">
    <source>
        <dbReference type="PROSITE-ProRule" id="PRU00473"/>
    </source>
</evidence>
<evidence type="ECO:0000256" key="9">
    <source>
        <dbReference type="ARBA" id="ARBA00023237"/>
    </source>
</evidence>
<dbReference type="InterPro" id="IPR006664">
    <property type="entry name" value="OMP_bac"/>
</dbReference>
<dbReference type="PANTHER" id="PTHR30329:SF21">
    <property type="entry name" value="LIPOPROTEIN YIAD-RELATED"/>
    <property type="match status" value="1"/>
</dbReference>
<evidence type="ECO:0000313" key="12">
    <source>
        <dbReference type="EMBL" id="PRQ68028.1"/>
    </source>
</evidence>
<dbReference type="CDD" id="cd07185">
    <property type="entry name" value="OmpA_C-like"/>
    <property type="match status" value="1"/>
</dbReference>
<dbReference type="Pfam" id="PF13505">
    <property type="entry name" value="OMP_b-brl"/>
    <property type="match status" value="1"/>
</dbReference>
<accession>A0ABX5DFT1</accession>
<dbReference type="EMBL" id="NWTN01000004">
    <property type="protein sequence ID" value="PRQ68028.1"/>
    <property type="molecule type" value="Genomic_DNA"/>
</dbReference>
<evidence type="ECO:0000256" key="3">
    <source>
        <dbReference type="ARBA" id="ARBA00022452"/>
    </source>
</evidence>
<dbReference type="PRINTS" id="PR01021">
    <property type="entry name" value="OMPADOMAIN"/>
</dbReference>
<reference evidence="12 13" key="2">
    <citation type="submission" date="2018-03" db="EMBL/GenBank/DDBJ databases">
        <title>Genetic Diversity and Phenotypic Plasticity of AHL Mediated Quorum Sensing in Environmental Strains of Vibrio mediterranei.</title>
        <authorList>
            <person name="Lantoine F."/>
            <person name="Vouve F."/>
        </authorList>
    </citation>
    <scope>NUCLEOTIDE SEQUENCE [LARGE SCALE GENOMIC DNA]</scope>
    <source>
        <strain evidence="12 13">17LN0615E</strain>
    </source>
</reference>
<name>A0ABX5DFT1_9VIBR</name>
<dbReference type="Pfam" id="PF00691">
    <property type="entry name" value="OmpA"/>
    <property type="match status" value="1"/>
</dbReference>
<keyword evidence="13" id="KW-1185">Reference proteome</keyword>
<evidence type="ECO:0000256" key="4">
    <source>
        <dbReference type="ARBA" id="ARBA00022692"/>
    </source>
</evidence>
<keyword evidence="3" id="KW-1134">Transmembrane beta strand</keyword>
<reference evidence="12 13" key="1">
    <citation type="submission" date="2017-09" db="EMBL/GenBank/DDBJ databases">
        <authorList>
            <person name="Girard L."/>
            <person name="Lami R."/>
            <person name="Suzuki M."/>
            <person name="Baudart J."/>
        </authorList>
    </citation>
    <scope>NUCLEOTIDE SEQUENCE [LARGE SCALE GENOMIC DNA]</scope>
    <source>
        <strain evidence="12 13">17LN0615E</strain>
    </source>
</reference>
<proteinExistence type="predicted"/>
<keyword evidence="5" id="KW-0732">Signal</keyword>
<dbReference type="InterPro" id="IPR036737">
    <property type="entry name" value="OmpA-like_sf"/>
</dbReference>
<organism evidence="12 13">
    <name type="scientific">Vibrio mediterranei</name>
    <dbReference type="NCBI Taxonomy" id="689"/>
    <lineage>
        <taxon>Bacteria</taxon>
        <taxon>Pseudomonadati</taxon>
        <taxon>Pseudomonadota</taxon>
        <taxon>Gammaproteobacteria</taxon>
        <taxon>Vibrionales</taxon>
        <taxon>Vibrionaceae</taxon>
        <taxon>Vibrio</taxon>
    </lineage>
</organism>
<dbReference type="SUPFAM" id="SSF56925">
    <property type="entry name" value="OMPA-like"/>
    <property type="match status" value="1"/>
</dbReference>
<dbReference type="Gene3D" id="2.40.160.20">
    <property type="match status" value="1"/>
</dbReference>
<evidence type="ECO:0000256" key="6">
    <source>
        <dbReference type="ARBA" id="ARBA00023065"/>
    </source>
</evidence>
<dbReference type="InterPro" id="IPR027385">
    <property type="entry name" value="Beta-barrel_OMP"/>
</dbReference>
<keyword evidence="4" id="KW-0812">Transmembrane</keyword>
<dbReference type="SUPFAM" id="SSF103088">
    <property type="entry name" value="OmpA-like"/>
    <property type="match status" value="1"/>
</dbReference>
<dbReference type="RefSeq" id="WP_096442404.1">
    <property type="nucleotide sequence ID" value="NZ_NWTN01000004.1"/>
</dbReference>
<keyword evidence="8 10" id="KW-0472">Membrane</keyword>
<evidence type="ECO:0000313" key="13">
    <source>
        <dbReference type="Proteomes" id="UP000238163"/>
    </source>
</evidence>
<comment type="caution">
    <text evidence="12">The sequence shown here is derived from an EMBL/GenBank/DDBJ whole genome shotgun (WGS) entry which is preliminary data.</text>
</comment>
<feature type="domain" description="OmpA-like" evidence="11">
    <location>
        <begin position="200"/>
        <end position="315"/>
    </location>
</feature>
<evidence type="ECO:0000256" key="1">
    <source>
        <dbReference type="ARBA" id="ARBA00004571"/>
    </source>
</evidence>
<dbReference type="PROSITE" id="PS51123">
    <property type="entry name" value="OMPA_2"/>
    <property type="match status" value="1"/>
</dbReference>
<protein>
    <recommendedName>
        <fullName evidence="11">OmpA-like domain-containing protein</fullName>
    </recommendedName>
</protein>
<sequence>MKNIISIILIILSRVSFAQERVDSNKFWLGNALGFGIVEQVRESKGCAVNTSPSFSVDVGFDITRYVSTYSNFSVIKSPQTNANLNILTLGLHSGEPITDELSLYGKVGASYLLGNNNSNGPSGSLGIGAEYRLTCRLSTKLGVDYFNALGSGQRVKSNVTQFYWGFNYYFDNSMQRVSGTQSVSSSPLEYVETRLPAPSENTSKVTHHELLFATNSSTLLSTKALEAPLARLRSKSKLNVRIVAHTDNTGATTYNQWLSDRRAARVAEYFIQHGIGSERISYVGKGEQHPRADNETKEGRKRNRRVEIIIGNLIHEF</sequence>
<evidence type="ECO:0000256" key="2">
    <source>
        <dbReference type="ARBA" id="ARBA00022448"/>
    </source>
</evidence>
<evidence type="ECO:0000256" key="8">
    <source>
        <dbReference type="ARBA" id="ARBA00023136"/>
    </source>
</evidence>
<comment type="subcellular location">
    <subcellularLocation>
        <location evidence="1">Cell outer membrane</location>
        <topology evidence="1">Multi-pass membrane protein</topology>
    </subcellularLocation>
</comment>
<dbReference type="InterPro" id="IPR050330">
    <property type="entry name" value="Bact_OuterMem_StrucFunc"/>
</dbReference>
<evidence type="ECO:0000256" key="5">
    <source>
        <dbReference type="ARBA" id="ARBA00022729"/>
    </source>
</evidence>
<evidence type="ECO:0000259" key="11">
    <source>
        <dbReference type="PROSITE" id="PS51123"/>
    </source>
</evidence>
<keyword evidence="9" id="KW-0998">Cell outer membrane</keyword>
<keyword evidence="2" id="KW-0813">Transport</keyword>
<evidence type="ECO:0000256" key="7">
    <source>
        <dbReference type="ARBA" id="ARBA00023114"/>
    </source>
</evidence>
<dbReference type="PANTHER" id="PTHR30329">
    <property type="entry name" value="STATOR ELEMENT OF FLAGELLAR MOTOR COMPLEX"/>
    <property type="match status" value="1"/>
</dbReference>
<keyword evidence="6" id="KW-0406">Ion transport</keyword>
<keyword evidence="7" id="KW-0626">Porin</keyword>
<dbReference type="InterPro" id="IPR006665">
    <property type="entry name" value="OmpA-like"/>
</dbReference>
<dbReference type="InterPro" id="IPR011250">
    <property type="entry name" value="OMP/PagP_B-barrel"/>
</dbReference>
<dbReference type="Gene3D" id="3.30.1330.60">
    <property type="entry name" value="OmpA-like domain"/>
    <property type="match status" value="1"/>
</dbReference>
<dbReference type="Proteomes" id="UP000238163">
    <property type="component" value="Unassembled WGS sequence"/>
</dbReference>